<dbReference type="EMBL" id="MVBN01000015">
    <property type="protein sequence ID" value="OOK63908.1"/>
    <property type="molecule type" value="Genomic_DNA"/>
</dbReference>
<name>A0A1V3WAX1_MYCKA</name>
<dbReference type="Proteomes" id="UP000188532">
    <property type="component" value="Unassembled WGS sequence"/>
</dbReference>
<gene>
    <name evidence="2" type="ORF">BZL29_8416</name>
</gene>
<protein>
    <submittedName>
        <fullName evidence="2">Uncharacterized protein</fullName>
    </submittedName>
</protein>
<evidence type="ECO:0000313" key="3">
    <source>
        <dbReference type="Proteomes" id="UP000188532"/>
    </source>
</evidence>
<reference evidence="2 3" key="1">
    <citation type="submission" date="2017-02" db="EMBL/GenBank/DDBJ databases">
        <title>Complete genome sequences of Mycobacterium kansasii strains isolated from rhesus macaques.</title>
        <authorList>
            <person name="Panda A."/>
            <person name="Nagaraj S."/>
            <person name="Zhao X."/>
            <person name="Tettelin H."/>
            <person name="Detolla L.J."/>
        </authorList>
    </citation>
    <scope>NUCLEOTIDE SEQUENCE [LARGE SCALE GENOMIC DNA]</scope>
    <source>
        <strain evidence="2 3">11-3469</strain>
    </source>
</reference>
<comment type="caution">
    <text evidence="2">The sequence shown here is derived from an EMBL/GenBank/DDBJ whole genome shotgun (WGS) entry which is preliminary data.</text>
</comment>
<accession>A0A1V3WAX1</accession>
<sequence>MLGSVGSVGHVRRHTRTVTPSTTVWARDRIGVRIRKAHMSFRPGGFR</sequence>
<organism evidence="2 3">
    <name type="scientific">Mycobacterium kansasii</name>
    <dbReference type="NCBI Taxonomy" id="1768"/>
    <lineage>
        <taxon>Bacteria</taxon>
        <taxon>Bacillati</taxon>
        <taxon>Actinomycetota</taxon>
        <taxon>Actinomycetes</taxon>
        <taxon>Mycobacteriales</taxon>
        <taxon>Mycobacteriaceae</taxon>
        <taxon>Mycobacterium</taxon>
    </lineage>
</organism>
<dbReference type="AlphaFoldDB" id="A0A1V3WAX1"/>
<feature type="region of interest" description="Disordered" evidence="1">
    <location>
        <begin position="1"/>
        <end position="20"/>
    </location>
</feature>
<evidence type="ECO:0000256" key="1">
    <source>
        <dbReference type="SAM" id="MobiDB-lite"/>
    </source>
</evidence>
<evidence type="ECO:0000313" key="2">
    <source>
        <dbReference type="EMBL" id="OOK63908.1"/>
    </source>
</evidence>
<proteinExistence type="predicted"/>